<dbReference type="RefSeq" id="WP_345361808.1">
    <property type="nucleotide sequence ID" value="NZ_BAABHJ010000023.1"/>
</dbReference>
<dbReference type="InterPro" id="IPR050237">
    <property type="entry name" value="ATP-dep_AMP-bd_enzyme"/>
</dbReference>
<protein>
    <submittedName>
        <fullName evidence="3">FadD3 family acyl-CoA ligase</fullName>
    </submittedName>
</protein>
<dbReference type="PANTHER" id="PTHR43767">
    <property type="entry name" value="LONG-CHAIN-FATTY-ACID--COA LIGASE"/>
    <property type="match status" value="1"/>
</dbReference>
<name>A0ABP8TSS9_9ACTN</name>
<organism evidence="3 4">
    <name type="scientific">Actinoallomurus liliacearum</name>
    <dbReference type="NCBI Taxonomy" id="1080073"/>
    <lineage>
        <taxon>Bacteria</taxon>
        <taxon>Bacillati</taxon>
        <taxon>Actinomycetota</taxon>
        <taxon>Actinomycetes</taxon>
        <taxon>Streptosporangiales</taxon>
        <taxon>Thermomonosporaceae</taxon>
        <taxon>Actinoallomurus</taxon>
    </lineage>
</organism>
<dbReference type="PROSITE" id="PS00455">
    <property type="entry name" value="AMP_BINDING"/>
    <property type="match status" value="1"/>
</dbReference>
<dbReference type="InterPro" id="IPR020845">
    <property type="entry name" value="AMP-binding_CS"/>
</dbReference>
<dbReference type="Gene3D" id="3.30.300.30">
    <property type="match status" value="1"/>
</dbReference>
<evidence type="ECO:0000259" key="1">
    <source>
        <dbReference type="Pfam" id="PF00501"/>
    </source>
</evidence>
<comment type="caution">
    <text evidence="3">The sequence shown here is derived from an EMBL/GenBank/DDBJ whole genome shotgun (WGS) entry which is preliminary data.</text>
</comment>
<dbReference type="InterPro" id="IPR000873">
    <property type="entry name" value="AMP-dep_synth/lig_dom"/>
</dbReference>
<evidence type="ECO:0000313" key="3">
    <source>
        <dbReference type="EMBL" id="GAA4613739.1"/>
    </source>
</evidence>
<dbReference type="PANTHER" id="PTHR43767:SF1">
    <property type="entry name" value="NONRIBOSOMAL PEPTIDE SYNTHASE PES1 (EUROFUNG)-RELATED"/>
    <property type="match status" value="1"/>
</dbReference>
<dbReference type="Proteomes" id="UP001500212">
    <property type="component" value="Unassembled WGS sequence"/>
</dbReference>
<accession>A0ABP8TSS9</accession>
<dbReference type="Pfam" id="PF00501">
    <property type="entry name" value="AMP-binding"/>
    <property type="match status" value="1"/>
</dbReference>
<dbReference type="Gene3D" id="3.40.50.12780">
    <property type="entry name" value="N-terminal domain of ligase-like"/>
    <property type="match status" value="1"/>
</dbReference>
<keyword evidence="3" id="KW-0436">Ligase</keyword>
<keyword evidence="4" id="KW-1185">Reference proteome</keyword>
<dbReference type="InterPro" id="IPR025110">
    <property type="entry name" value="AMP-bd_C"/>
</dbReference>
<dbReference type="Pfam" id="PF13193">
    <property type="entry name" value="AMP-binding_C"/>
    <property type="match status" value="1"/>
</dbReference>
<reference evidence="4" key="1">
    <citation type="journal article" date="2019" name="Int. J. Syst. Evol. Microbiol.">
        <title>The Global Catalogue of Microorganisms (GCM) 10K type strain sequencing project: providing services to taxonomists for standard genome sequencing and annotation.</title>
        <authorList>
            <consortium name="The Broad Institute Genomics Platform"/>
            <consortium name="The Broad Institute Genome Sequencing Center for Infectious Disease"/>
            <person name="Wu L."/>
            <person name="Ma J."/>
        </authorList>
    </citation>
    <scope>NUCLEOTIDE SEQUENCE [LARGE SCALE GENOMIC DNA]</scope>
    <source>
        <strain evidence="4">JCM 17938</strain>
    </source>
</reference>
<proteinExistence type="predicted"/>
<feature type="domain" description="AMP-dependent synthetase/ligase" evidence="1">
    <location>
        <begin position="15"/>
        <end position="393"/>
    </location>
</feature>
<evidence type="ECO:0000313" key="4">
    <source>
        <dbReference type="Proteomes" id="UP001500212"/>
    </source>
</evidence>
<evidence type="ECO:0000259" key="2">
    <source>
        <dbReference type="Pfam" id="PF13193"/>
    </source>
</evidence>
<dbReference type="InterPro" id="IPR045851">
    <property type="entry name" value="AMP-bd_C_sf"/>
</dbReference>
<dbReference type="EMBL" id="BAABHJ010000023">
    <property type="protein sequence ID" value="GAA4613739.1"/>
    <property type="molecule type" value="Genomic_DNA"/>
</dbReference>
<gene>
    <name evidence="3" type="ORF">GCM10023195_59660</name>
</gene>
<dbReference type="GO" id="GO:0016874">
    <property type="term" value="F:ligase activity"/>
    <property type="evidence" value="ECO:0007669"/>
    <property type="project" value="UniProtKB-KW"/>
</dbReference>
<sequence>MEPVPDWGTIPRMLRDQAARHPDDVVVVDGDTTLTLRALREEAARVARGLLALGVGPGDRVAVWAPNSAAWVVIAYGVWDAGAVITPLSTRFRGIEAAALLRRTGARVLFVDEGFLGFSYVGALEEVCGGPVGGRPYGDLRELRHVVTLAGTGAPAPALSYEALLAAGEEVGDAEERALAVGPDDLAEIMATSGTTGTPKGVMLPQAQLLRGYWDWASIVTLRADDRYPIIAPFSHGFGINAGLLACVLKRATMMPISVFAPDALLEMIERDRISVLAGPPTLFHRILEEVDGRDVSSLRVAICGAAAVPPELIRRLVERVGLDRMINAYGLMEGTVVSMTRAGDPVEVIAATTGRPVPGVTVRVVDDDGRDLPAGGRGEILVGGYGVMRGYWDDPERTAEAVDADGWLHTGDVGALDARGNLAIVDRKKDMFIVGGFNAYPAEIEALLLHHPAVAQAAVVAVPHETLGEVGWAFVVPSAPVEPAEIVAWAREHMSNYKVPRHVTLVDALPANVNGKVDKQALRTRVRVGVRVR</sequence>
<feature type="domain" description="AMP-binding enzyme C-terminal" evidence="2">
    <location>
        <begin position="444"/>
        <end position="517"/>
    </location>
</feature>
<dbReference type="InterPro" id="IPR042099">
    <property type="entry name" value="ANL_N_sf"/>
</dbReference>
<dbReference type="SUPFAM" id="SSF56801">
    <property type="entry name" value="Acetyl-CoA synthetase-like"/>
    <property type="match status" value="1"/>
</dbReference>